<name>A0A937X0W7_9BACT</name>
<dbReference type="InterPro" id="IPR029787">
    <property type="entry name" value="Nucleotide_cyclase"/>
</dbReference>
<comment type="caution">
    <text evidence="4">The sequence shown here is derived from an EMBL/GenBank/DDBJ whole genome shotgun (WGS) entry which is preliminary data.</text>
</comment>
<gene>
    <name evidence="4" type="ORF">FJZ00_01980</name>
</gene>
<dbReference type="EMBL" id="VGJX01000071">
    <property type="protein sequence ID" value="MBM3273893.1"/>
    <property type="molecule type" value="Genomic_DNA"/>
</dbReference>
<dbReference type="InterPro" id="IPR041664">
    <property type="entry name" value="AAA_16"/>
</dbReference>
<dbReference type="InterPro" id="IPR027417">
    <property type="entry name" value="P-loop_NTPase"/>
</dbReference>
<dbReference type="GO" id="GO:0004016">
    <property type="term" value="F:adenylate cyclase activity"/>
    <property type="evidence" value="ECO:0007669"/>
    <property type="project" value="TreeGrafter"/>
</dbReference>
<evidence type="ECO:0000313" key="5">
    <source>
        <dbReference type="Proteomes" id="UP000703893"/>
    </source>
</evidence>
<dbReference type="SUPFAM" id="SSF55073">
    <property type="entry name" value="Nucleotide cyclase"/>
    <property type="match status" value="1"/>
</dbReference>
<evidence type="ECO:0000259" key="3">
    <source>
        <dbReference type="Pfam" id="PF13191"/>
    </source>
</evidence>
<feature type="non-terminal residue" evidence="4">
    <location>
        <position position="604"/>
    </location>
</feature>
<dbReference type="AlphaFoldDB" id="A0A937X0W7"/>
<dbReference type="Proteomes" id="UP000703893">
    <property type="component" value="Unassembled WGS sequence"/>
</dbReference>
<organism evidence="4 5">
    <name type="scientific">Candidatus Tanganyikabacteria bacterium</name>
    <dbReference type="NCBI Taxonomy" id="2961651"/>
    <lineage>
        <taxon>Bacteria</taxon>
        <taxon>Bacillati</taxon>
        <taxon>Candidatus Sericytochromatia</taxon>
        <taxon>Candidatus Tanganyikabacteria</taxon>
    </lineage>
</organism>
<keyword evidence="1" id="KW-0547">Nucleotide-binding</keyword>
<proteinExistence type="predicted"/>
<dbReference type="Pfam" id="PF13191">
    <property type="entry name" value="AAA_16"/>
    <property type="match status" value="1"/>
</dbReference>
<protein>
    <submittedName>
        <fullName evidence="4">AAA family ATPase</fullName>
    </submittedName>
</protein>
<evidence type="ECO:0000313" key="4">
    <source>
        <dbReference type="EMBL" id="MBM3273893.1"/>
    </source>
</evidence>
<reference evidence="4 5" key="1">
    <citation type="submission" date="2019-03" db="EMBL/GenBank/DDBJ databases">
        <title>Lake Tanganyika Metagenome-Assembled Genomes (MAGs).</title>
        <authorList>
            <person name="Tran P."/>
        </authorList>
    </citation>
    <scope>NUCLEOTIDE SEQUENCE [LARGE SCALE GENOMIC DNA]</scope>
    <source>
        <strain evidence="4">K_DeepCast_65m_m2_236</strain>
    </source>
</reference>
<evidence type="ECO:0000256" key="2">
    <source>
        <dbReference type="ARBA" id="ARBA00022840"/>
    </source>
</evidence>
<accession>A0A937X0W7</accession>
<dbReference type="GO" id="GO:0005737">
    <property type="term" value="C:cytoplasm"/>
    <property type="evidence" value="ECO:0007669"/>
    <property type="project" value="TreeGrafter"/>
</dbReference>
<evidence type="ECO:0000256" key="1">
    <source>
        <dbReference type="ARBA" id="ARBA00022741"/>
    </source>
</evidence>
<dbReference type="SUPFAM" id="SSF52540">
    <property type="entry name" value="P-loop containing nucleoside triphosphate hydrolases"/>
    <property type="match status" value="1"/>
</dbReference>
<sequence length="604" mass="64624">MSGTVVAAVELGGLAAIAEMLDPEVFRETVRDLVGRAREPLVQEGASVEVSPGHTLIATWSTLDGATAAVRAGLAILKAVEAAATAAEARHSVRFWTRIGVHGGDGTPEVLAGVAGALKGCGRHDTILVSRAVRRLIRSEFQILPLAPVRLLSDKKPEPTFEVVGAKVAKQAADRAPFVGRQTEGRQLLDLMKLTHHHGPQVVDLVGEAGMGKTRLAHEFCHRVAHRGLGRVLRGRAQPESDGRAGSLVDTLIRSWLGVGSTALPEEILLRLQAELASFQLPAPERSAALIGMLLGVEVPEPDVLSLSPYQKRSAGYRAFDDVLLQMARQAFLLLFLDDLLWADDASLAWLHGLLQALEDTPDLPILIVASYRPEADSDLGEGFGPARWRVNLEGLGKREARRMAAGLLGQDGGLETIAEPAARALLESAVDRAAGNPLYLSEIIQALVEREALTRDQTGWHRGAPVAALPVPASLHEALADRLEQVDSVLLKTLQAAAALGRDFSPGLLARLLDVQDIQGILAELTLHGLVAPLDNGDYAFSPAAAHDIVYRAMTETSRKDLHRRAAAAIEQVQSPSKQSNPVPLARHLLLSDEPGLAIPHLL</sequence>
<dbReference type="GO" id="GO:0005524">
    <property type="term" value="F:ATP binding"/>
    <property type="evidence" value="ECO:0007669"/>
    <property type="project" value="UniProtKB-KW"/>
</dbReference>
<dbReference type="Gene3D" id="3.40.50.300">
    <property type="entry name" value="P-loop containing nucleotide triphosphate hydrolases"/>
    <property type="match status" value="1"/>
</dbReference>
<dbReference type="PANTHER" id="PTHR16305:SF28">
    <property type="entry name" value="GUANYLATE CYCLASE DOMAIN-CONTAINING PROTEIN"/>
    <property type="match status" value="1"/>
</dbReference>
<keyword evidence="2" id="KW-0067">ATP-binding</keyword>
<dbReference type="Gene3D" id="3.30.70.1230">
    <property type="entry name" value="Nucleotide cyclase"/>
    <property type="match status" value="1"/>
</dbReference>
<dbReference type="PANTHER" id="PTHR16305">
    <property type="entry name" value="TESTICULAR SOLUBLE ADENYLYL CYCLASE"/>
    <property type="match status" value="1"/>
</dbReference>
<feature type="domain" description="Orc1-like AAA ATPase" evidence="3">
    <location>
        <begin position="177"/>
        <end position="369"/>
    </location>
</feature>